<keyword evidence="11" id="KW-1185">Reference proteome</keyword>
<evidence type="ECO:0000259" key="8">
    <source>
        <dbReference type="PROSITE" id="PS50090"/>
    </source>
</evidence>
<dbReference type="GO" id="GO:0005634">
    <property type="term" value="C:nucleus"/>
    <property type="evidence" value="ECO:0007669"/>
    <property type="project" value="UniProtKB-SubCell"/>
</dbReference>
<dbReference type="FunFam" id="1.10.10.60:FF:000158">
    <property type="entry name" value="MYB transcription factor"/>
    <property type="match status" value="1"/>
</dbReference>
<evidence type="ECO:0000256" key="2">
    <source>
        <dbReference type="ARBA" id="ARBA00022737"/>
    </source>
</evidence>
<feature type="region of interest" description="Disordered" evidence="7">
    <location>
        <begin position="119"/>
        <end position="143"/>
    </location>
</feature>
<feature type="compositionally biased region" description="Polar residues" evidence="7">
    <location>
        <begin position="126"/>
        <end position="143"/>
    </location>
</feature>
<organism evidence="10 11">
    <name type="scientific">Ceratopteris richardii</name>
    <name type="common">Triangle waterfern</name>
    <dbReference type="NCBI Taxonomy" id="49495"/>
    <lineage>
        <taxon>Eukaryota</taxon>
        <taxon>Viridiplantae</taxon>
        <taxon>Streptophyta</taxon>
        <taxon>Embryophyta</taxon>
        <taxon>Tracheophyta</taxon>
        <taxon>Polypodiopsida</taxon>
        <taxon>Polypodiidae</taxon>
        <taxon>Polypodiales</taxon>
        <taxon>Pteridineae</taxon>
        <taxon>Pteridaceae</taxon>
        <taxon>Parkerioideae</taxon>
        <taxon>Ceratopteris</taxon>
    </lineage>
</organism>
<dbReference type="PROSITE" id="PS51294">
    <property type="entry name" value="HTH_MYB"/>
    <property type="match status" value="2"/>
</dbReference>
<dbReference type="PROSITE" id="PS50090">
    <property type="entry name" value="MYB_LIKE"/>
    <property type="match status" value="2"/>
</dbReference>
<evidence type="ECO:0000256" key="6">
    <source>
        <dbReference type="ARBA" id="ARBA00023242"/>
    </source>
</evidence>
<keyword evidence="4" id="KW-0238">DNA-binding</keyword>
<evidence type="ECO:0000256" key="3">
    <source>
        <dbReference type="ARBA" id="ARBA00023015"/>
    </source>
</evidence>
<feature type="domain" description="HTH myb-type" evidence="9">
    <location>
        <begin position="9"/>
        <end position="65"/>
    </location>
</feature>
<comment type="caution">
    <text evidence="10">The sequence shown here is derived from an EMBL/GenBank/DDBJ whole genome shotgun (WGS) entry which is preliminary data.</text>
</comment>
<dbReference type="SUPFAM" id="SSF46689">
    <property type="entry name" value="Homeodomain-like"/>
    <property type="match status" value="1"/>
</dbReference>
<evidence type="ECO:0000259" key="9">
    <source>
        <dbReference type="PROSITE" id="PS51294"/>
    </source>
</evidence>
<dbReference type="Proteomes" id="UP000825935">
    <property type="component" value="Chromosome 35"/>
</dbReference>
<feature type="domain" description="HTH myb-type" evidence="9">
    <location>
        <begin position="66"/>
        <end position="116"/>
    </location>
</feature>
<dbReference type="PANTHER" id="PTHR47997">
    <property type="entry name" value="MYB DOMAIN PROTEIN 55"/>
    <property type="match status" value="1"/>
</dbReference>
<keyword evidence="5" id="KW-0804">Transcription</keyword>
<dbReference type="Pfam" id="PF00249">
    <property type="entry name" value="Myb_DNA-binding"/>
    <property type="match status" value="2"/>
</dbReference>
<gene>
    <name evidence="10" type="ORF">KP509_35G046400</name>
</gene>
<keyword evidence="2" id="KW-0677">Repeat</keyword>
<dbReference type="InterPro" id="IPR051953">
    <property type="entry name" value="Plant_SW-associated_TFs"/>
</dbReference>
<protein>
    <submittedName>
        <fullName evidence="10">Uncharacterized protein</fullName>
    </submittedName>
</protein>
<feature type="domain" description="Myb-like" evidence="8">
    <location>
        <begin position="9"/>
        <end position="61"/>
    </location>
</feature>
<dbReference type="InterPro" id="IPR001005">
    <property type="entry name" value="SANT/Myb"/>
</dbReference>
<accession>A0A8T2QH56</accession>
<evidence type="ECO:0000256" key="5">
    <source>
        <dbReference type="ARBA" id="ARBA00023163"/>
    </source>
</evidence>
<dbReference type="EMBL" id="CM035440">
    <property type="protein sequence ID" value="KAH7282753.1"/>
    <property type="molecule type" value="Genomic_DNA"/>
</dbReference>
<evidence type="ECO:0000256" key="4">
    <source>
        <dbReference type="ARBA" id="ARBA00023125"/>
    </source>
</evidence>
<dbReference type="Gene3D" id="1.10.10.60">
    <property type="entry name" value="Homeodomain-like"/>
    <property type="match status" value="2"/>
</dbReference>
<dbReference type="GO" id="GO:0003677">
    <property type="term" value="F:DNA binding"/>
    <property type="evidence" value="ECO:0007669"/>
    <property type="project" value="UniProtKB-KW"/>
</dbReference>
<dbReference type="PANTHER" id="PTHR47997:SF75">
    <property type="entry name" value="MYB DOMAIN PROTEIN 55"/>
    <property type="match status" value="1"/>
</dbReference>
<evidence type="ECO:0000256" key="7">
    <source>
        <dbReference type="SAM" id="MobiDB-lite"/>
    </source>
</evidence>
<dbReference type="AlphaFoldDB" id="A0A8T2QH56"/>
<evidence type="ECO:0000313" key="11">
    <source>
        <dbReference type="Proteomes" id="UP000825935"/>
    </source>
</evidence>
<dbReference type="FunFam" id="1.10.10.60:FF:000140">
    <property type="entry name" value="Myb transcription factor"/>
    <property type="match status" value="1"/>
</dbReference>
<dbReference type="OrthoDB" id="2143914at2759"/>
<evidence type="ECO:0000313" key="10">
    <source>
        <dbReference type="EMBL" id="KAH7282753.1"/>
    </source>
</evidence>
<comment type="subcellular location">
    <subcellularLocation>
        <location evidence="1">Nucleus</location>
    </subcellularLocation>
</comment>
<keyword evidence="3" id="KW-0805">Transcription regulation</keyword>
<dbReference type="SMART" id="SM00717">
    <property type="entry name" value="SANT"/>
    <property type="match status" value="2"/>
</dbReference>
<evidence type="ECO:0000256" key="1">
    <source>
        <dbReference type="ARBA" id="ARBA00004123"/>
    </source>
</evidence>
<dbReference type="CDD" id="cd00167">
    <property type="entry name" value="SANT"/>
    <property type="match status" value="2"/>
</dbReference>
<sequence length="447" mass="49464">MGRHTCCQKQKLRRGLWSPDEDEKLKKHISIHGIGCWSSVPKEAGLQRCGKSCRLRWINYLRPDLKRGDFTSAEEKTITDLHAILGNRWSRIASHLPGRTDNEIKNYWNSCIKKKLGKQKRAAETADTSKQNPESRAVTNVSRQPPWLKPTFLDLGLGSNSINYRANQGSPFSSISNLGVRPCNLLNSGGYEYSSIIVSPDPTSNASRHHDLVQGTMNLTNHGSIPACGQLHDSSHHLQIPNNDVKSSLQSTSNVNLFHSYGPSVAIKTASGCCSSILSTGAAIPSLSDEQDTIFTSSDTELGVFDDLTNNSPIIHTRFDDEVLVFSNLKKQIILNQTPCALMLRGSSTNLLEVELKPNRLDGENSIIGYGSMPISSGVQWADQYSSAWPSTYESMFRSASGFNDILNTWAESSCLPEENDDDRGDGDMYIVQKLEALDNCDNFKYT</sequence>
<reference evidence="10" key="1">
    <citation type="submission" date="2021-08" db="EMBL/GenBank/DDBJ databases">
        <title>WGS assembly of Ceratopteris richardii.</title>
        <authorList>
            <person name="Marchant D.B."/>
            <person name="Chen G."/>
            <person name="Jenkins J."/>
            <person name="Shu S."/>
            <person name="Leebens-Mack J."/>
            <person name="Grimwood J."/>
            <person name="Schmutz J."/>
            <person name="Soltis P."/>
            <person name="Soltis D."/>
            <person name="Chen Z.-H."/>
        </authorList>
    </citation>
    <scope>NUCLEOTIDE SEQUENCE</scope>
    <source>
        <strain evidence="10">Whitten #5841</strain>
        <tissue evidence="10">Leaf</tissue>
    </source>
</reference>
<name>A0A8T2QH56_CERRI</name>
<proteinExistence type="predicted"/>
<feature type="domain" description="Myb-like" evidence="8">
    <location>
        <begin position="62"/>
        <end position="112"/>
    </location>
</feature>
<keyword evidence="6" id="KW-0539">Nucleus</keyword>
<dbReference type="InterPro" id="IPR017930">
    <property type="entry name" value="Myb_dom"/>
</dbReference>
<dbReference type="InterPro" id="IPR009057">
    <property type="entry name" value="Homeodomain-like_sf"/>
</dbReference>